<dbReference type="EMBL" id="SMTL01000004">
    <property type="protein sequence ID" value="TDK34569.1"/>
    <property type="molecule type" value="Genomic_DNA"/>
</dbReference>
<organism evidence="4 5">
    <name type="scientific">Rhizobium deserti</name>
    <dbReference type="NCBI Taxonomy" id="2547961"/>
    <lineage>
        <taxon>Bacteria</taxon>
        <taxon>Pseudomonadati</taxon>
        <taxon>Pseudomonadota</taxon>
        <taxon>Alphaproteobacteria</taxon>
        <taxon>Hyphomicrobiales</taxon>
        <taxon>Rhizobiaceae</taxon>
        <taxon>Rhizobium/Agrobacterium group</taxon>
        <taxon>Rhizobium</taxon>
    </lineage>
</organism>
<dbReference type="RefSeq" id="WP_133317406.1">
    <property type="nucleotide sequence ID" value="NZ_SMTL01000004.1"/>
</dbReference>
<feature type="transmembrane region" description="Helical" evidence="3">
    <location>
        <begin position="35"/>
        <end position="61"/>
    </location>
</feature>
<evidence type="ECO:0000256" key="1">
    <source>
        <dbReference type="SAM" id="Coils"/>
    </source>
</evidence>
<sequence length="895" mass="98761">MSYSRKGAFDSHPELARKVALKRSFARIVLFLERILPLLLMPLGVAALFLSAAWFGIFRFIPDWSRWFLVAAFALAFCYSLVPFIRLRLPAASEADRLLEDRNDLPHQPVAVQEDEPAFETPFSQALWKEHQLRMAKRIAALDAGLPKPDIAGHDRFALRAIPALVLAIAFGYSFSNSGGSTVDAFRPAPPAARTNPDLRIDAWLTPPSYTGKAPVFLTGREALNTNAVSVPQNSALTVRVTGGEGGETVVFAPQSGGQPVTLATEEAKKVEAAAGEAVATPAPPIPSTNAPQGTRPPRTYALNVVESGSLTANGQSWAFNIIPDRPPEIAFDGQPKRSVNGALEIGFKGKDDYGIREAHALIEPVAAPDKDATPLYPLPEYRLDLPRQNDREIKGLSSRNLTEHPLAGKRVRITLVAKDGAGQTGRSPAHEMVLPARGFSEPLAAAVAEQRQVFALDTRQMPRAIALNEALALRPDETIPNLSHFLLIRSALERMKLARGEEQLKETADYLWEIALGIEDGDLSLAERRLRDAQRNLAEALEKGANDQEIAQLMKELREAMQQFMNELAQRMQNAPRSPNNMQAQNVIRQRDLQNMMDQIENLARSGNRDAAQQLLSEMQRMMNNLQAGRPQRGGQQNQQQNSQMRQQIDKLGEIMQEQQRLMDQTFKLDQALRDRMQRGDPDQQPYDQGQQQPGQQQGQQQQGQQGQQGQQNTDQMTAEQLREALKNLRAQQEGLGKKLNELQKGLKELGMQPGEGFGQAQREMGKAGEALGDGQGEQAVDGQGKALNALRQGAQNMMQQMMQAMQQGQGQQPGQGRDGQGEDMSSQGGQNGRDPLGRPRSTSGPDFGDQVKVPDEIDVQRAREILDAIRDKLGNTLSGDAERQYLERLLEIR</sequence>
<keyword evidence="5" id="KW-1185">Reference proteome</keyword>
<evidence type="ECO:0000313" key="4">
    <source>
        <dbReference type="EMBL" id="TDK34569.1"/>
    </source>
</evidence>
<keyword evidence="1" id="KW-0175">Coiled coil</keyword>
<dbReference type="NCBIfam" id="TIGR02302">
    <property type="entry name" value="aProt_lowcomp"/>
    <property type="match status" value="1"/>
</dbReference>
<feature type="region of interest" description="Disordered" evidence="2">
    <location>
        <begin position="277"/>
        <end position="297"/>
    </location>
</feature>
<feature type="transmembrane region" description="Helical" evidence="3">
    <location>
        <begin position="157"/>
        <end position="175"/>
    </location>
</feature>
<keyword evidence="3" id="KW-0812">Transmembrane</keyword>
<feature type="coiled-coil region" evidence="1">
    <location>
        <begin position="610"/>
        <end position="663"/>
    </location>
</feature>
<proteinExistence type="predicted"/>
<dbReference type="OrthoDB" id="8477685at2"/>
<dbReference type="Proteomes" id="UP000295238">
    <property type="component" value="Unassembled WGS sequence"/>
</dbReference>
<evidence type="ECO:0000256" key="2">
    <source>
        <dbReference type="SAM" id="MobiDB-lite"/>
    </source>
</evidence>
<dbReference type="InterPro" id="IPR012683">
    <property type="entry name" value="CHP02302_TM"/>
</dbReference>
<feature type="compositionally biased region" description="Low complexity" evidence="2">
    <location>
        <begin position="794"/>
        <end position="812"/>
    </location>
</feature>
<accession>A0A4R5UGB0</accession>
<dbReference type="Pfam" id="PF13779">
    <property type="entry name" value="DUF4175"/>
    <property type="match status" value="1"/>
</dbReference>
<keyword evidence="3" id="KW-0472">Membrane</keyword>
<evidence type="ECO:0000313" key="5">
    <source>
        <dbReference type="Proteomes" id="UP000295238"/>
    </source>
</evidence>
<feature type="compositionally biased region" description="Low complexity" evidence="2">
    <location>
        <begin position="684"/>
        <end position="713"/>
    </location>
</feature>
<feature type="coiled-coil region" evidence="1">
    <location>
        <begin position="524"/>
        <end position="575"/>
    </location>
</feature>
<feature type="transmembrane region" description="Helical" evidence="3">
    <location>
        <begin position="67"/>
        <end position="87"/>
    </location>
</feature>
<evidence type="ECO:0000256" key="3">
    <source>
        <dbReference type="SAM" id="Phobius"/>
    </source>
</evidence>
<dbReference type="AlphaFoldDB" id="A0A4R5UGB0"/>
<gene>
    <name evidence="4" type="ORF">E2F50_17190</name>
</gene>
<reference evidence="4 5" key="1">
    <citation type="submission" date="2019-03" db="EMBL/GenBank/DDBJ databases">
        <title>Rhizobium sp. nov., an bacterium isolated from biocrust in Mu Us Desert.</title>
        <authorList>
            <person name="Lixiong L."/>
        </authorList>
    </citation>
    <scope>NUCLEOTIDE SEQUENCE [LARGE SCALE GENOMIC DNA]</scope>
    <source>
        <strain evidence="4 5">SPY-1</strain>
    </source>
</reference>
<feature type="region of interest" description="Disordered" evidence="2">
    <location>
        <begin position="679"/>
        <end position="719"/>
    </location>
</feature>
<keyword evidence="3" id="KW-1133">Transmembrane helix</keyword>
<name>A0A4R5UGB0_9HYPH</name>
<protein>
    <submittedName>
        <fullName evidence="4">TIGR02302 family protein</fullName>
    </submittedName>
</protein>
<comment type="caution">
    <text evidence="4">The sequence shown here is derived from an EMBL/GenBank/DDBJ whole genome shotgun (WGS) entry which is preliminary data.</text>
</comment>
<feature type="region of interest" description="Disordered" evidence="2">
    <location>
        <begin position="751"/>
        <end position="859"/>
    </location>
</feature>